<evidence type="ECO:0000313" key="1">
    <source>
        <dbReference type="EMBL" id="TLS38029.1"/>
    </source>
</evidence>
<comment type="caution">
    <text evidence="1">The sequence shown here is derived from an EMBL/GenBank/DDBJ whole genome shotgun (WGS) entry which is preliminary data.</text>
</comment>
<dbReference type="InterPro" id="IPR026838">
    <property type="entry name" value="YheC/D"/>
</dbReference>
<dbReference type="Proteomes" id="UP000308230">
    <property type="component" value="Unassembled WGS sequence"/>
</dbReference>
<keyword evidence="2" id="KW-1185">Reference proteome</keyword>
<accession>A0A5R9F6B0</accession>
<dbReference type="EMBL" id="SWLG01000004">
    <property type="protein sequence ID" value="TLS38029.1"/>
    <property type="molecule type" value="Genomic_DNA"/>
</dbReference>
<proteinExistence type="predicted"/>
<gene>
    <name evidence="1" type="ORF">FCL54_05650</name>
</gene>
<dbReference type="Pfam" id="PF14398">
    <property type="entry name" value="ATPgrasp_YheCD"/>
    <property type="match status" value="1"/>
</dbReference>
<dbReference type="AlphaFoldDB" id="A0A5R9F6B0"/>
<dbReference type="OrthoDB" id="7869153at2"/>
<sequence length="480" mass="54940">MMPLSSIVHYLRINERSGNLMKLEEPLMLKKDLDSSNTLFVPETLFETWTEQRTFPDHLSFGSKTAFCKIDTIPGKKEALLLSADLWNILGLPYEFPVHLFQKGKSLHIGPLIGIYTAGFTSDLLRPVGDRSLFFAKQVSASKHTGGYAFVFGSHLINWDSGTIKGYFHTKKGWQQAEVPMPNVIYERLPNRKTEQADITQEVLQKLKKDYFIPLFNPGFFDKWDLYEKLKDDQHAIPYLPETRTAPEVKDIRSMLNIYEHVYLKPARGSLGIGIQQIIKPQNDYYYYCRFRKDDENRLRKYKSLPQLLANQFPEGLLSQLLVQQGIHLIRKDHRPIDFRVHTNKNKYGNWEVSTIAAKIAGTGSLTTHLSYSGEVKTIPELAKEIDLQKEVFDNLQSAALTLSHIIERKTNGIVGEIGFDFGVDKSGKVWLFEANSKPGRAIFKHPHLQKEEARTRILPLEFALFLSEASILKKSAAVR</sequence>
<protein>
    <submittedName>
        <fullName evidence="1">YheC/YheD family protein</fullName>
    </submittedName>
</protein>
<organism evidence="1 2">
    <name type="scientific">Exobacillus caeni</name>
    <dbReference type="NCBI Taxonomy" id="2574798"/>
    <lineage>
        <taxon>Bacteria</taxon>
        <taxon>Bacillati</taxon>
        <taxon>Bacillota</taxon>
        <taxon>Bacilli</taxon>
        <taxon>Bacillales</taxon>
        <taxon>Guptibacillaceae</taxon>
        <taxon>Exobacillus</taxon>
    </lineage>
</organism>
<reference evidence="1 2" key="1">
    <citation type="submission" date="2019-04" db="EMBL/GenBank/DDBJ databases">
        <title>Bacillus caeni sp. nov., a bacterium isolated from mangrove sediment.</title>
        <authorList>
            <person name="Huang H."/>
            <person name="Mo K."/>
            <person name="Hu Y."/>
        </authorList>
    </citation>
    <scope>NUCLEOTIDE SEQUENCE [LARGE SCALE GENOMIC DNA]</scope>
    <source>
        <strain evidence="1 2">HB172195</strain>
    </source>
</reference>
<name>A0A5R9F6B0_9BACL</name>
<dbReference type="SUPFAM" id="SSF56059">
    <property type="entry name" value="Glutathione synthetase ATP-binding domain-like"/>
    <property type="match status" value="1"/>
</dbReference>
<evidence type="ECO:0000313" key="2">
    <source>
        <dbReference type="Proteomes" id="UP000308230"/>
    </source>
</evidence>